<evidence type="ECO:0000259" key="3">
    <source>
        <dbReference type="Pfam" id="PF20239"/>
    </source>
</evidence>
<accession>A0A7X0MU02</accession>
<feature type="domain" description="RNA polymerase sigma-70 region 2" evidence="1">
    <location>
        <begin position="19"/>
        <end position="82"/>
    </location>
</feature>
<evidence type="ECO:0000259" key="1">
    <source>
        <dbReference type="Pfam" id="PF04542"/>
    </source>
</evidence>
<dbReference type="Pfam" id="PF20239">
    <property type="entry name" value="DUF6596"/>
    <property type="match status" value="1"/>
</dbReference>
<dbReference type="InterPro" id="IPR014284">
    <property type="entry name" value="RNA_pol_sigma-70_dom"/>
</dbReference>
<gene>
    <name evidence="4" type="ORF">HNR48_000016</name>
</gene>
<dbReference type="PANTHER" id="PTHR47756:SF2">
    <property type="entry name" value="BLL6612 PROTEIN"/>
    <property type="match status" value="1"/>
</dbReference>
<dbReference type="RefSeq" id="WP_166853232.1">
    <property type="nucleotide sequence ID" value="NZ_JAAONY010000001.1"/>
</dbReference>
<evidence type="ECO:0000313" key="5">
    <source>
        <dbReference type="Proteomes" id="UP000528457"/>
    </source>
</evidence>
<dbReference type="InterPro" id="IPR046531">
    <property type="entry name" value="DUF6596"/>
</dbReference>
<feature type="domain" description="RNA polymerase sigma factor 70 region 4 type 2" evidence="2">
    <location>
        <begin position="123"/>
        <end position="164"/>
    </location>
</feature>
<dbReference type="EMBL" id="JACHHT010000001">
    <property type="protein sequence ID" value="MBB6519738.1"/>
    <property type="molecule type" value="Genomic_DNA"/>
</dbReference>
<dbReference type="GO" id="GO:0016987">
    <property type="term" value="F:sigma factor activity"/>
    <property type="evidence" value="ECO:0007669"/>
    <property type="project" value="InterPro"/>
</dbReference>
<dbReference type="NCBIfam" id="TIGR02937">
    <property type="entry name" value="sigma70-ECF"/>
    <property type="match status" value="1"/>
</dbReference>
<organism evidence="4 5">
    <name type="scientific">Pseudoteredinibacter isoporae</name>
    <dbReference type="NCBI Taxonomy" id="570281"/>
    <lineage>
        <taxon>Bacteria</taxon>
        <taxon>Pseudomonadati</taxon>
        <taxon>Pseudomonadota</taxon>
        <taxon>Gammaproteobacteria</taxon>
        <taxon>Cellvibrionales</taxon>
        <taxon>Cellvibrionaceae</taxon>
        <taxon>Pseudoteredinibacter</taxon>
    </lineage>
</organism>
<proteinExistence type="predicted"/>
<dbReference type="InterPro" id="IPR007627">
    <property type="entry name" value="RNA_pol_sigma70_r2"/>
</dbReference>
<dbReference type="InterPro" id="IPR013324">
    <property type="entry name" value="RNA_pol_sigma_r3/r4-like"/>
</dbReference>
<sequence length="408" mass="46628">MTNLDSTADIQWVTLLKNESPRILAALARQCGDIELAEDALQEALGQAWQQWPEQGLPDKPGAWLLHVARCRLLDHWRQQGRIQDGNQSLLESSENESSQAEEAESDQRLALIFCCCHPAIDETSQLALLLQLLGGLNYREIASQLMLSDAVVQRRLSRAKLKIKQAKIPMEVPGRDLLFSRQGHIRSMIYLMFNHGIELQASQRESLLQQAIELLMLLRKEVDSPEAMGLQALIMAVLARRIGEGDDQDIKRLSEQNRRLWDKKAIRQADILLQKALALKELGPMQIQAAIQMLHSQAESWEETDWPQIIYLYELLIRQQASPVPKLNQTMARFYSGEPAEKIWEALCDLEVALEQHSGFYAARMQILIAQNKMADAEQEFQRALSCESAPRQRRLLERQWARAQIK</sequence>
<dbReference type="GO" id="GO:0006352">
    <property type="term" value="P:DNA-templated transcription initiation"/>
    <property type="evidence" value="ECO:0007669"/>
    <property type="project" value="InterPro"/>
</dbReference>
<protein>
    <submittedName>
        <fullName evidence="4">RNA polymerase sigma-70 factor (ECF subfamily)</fullName>
    </submittedName>
</protein>
<dbReference type="PANTHER" id="PTHR47756">
    <property type="entry name" value="BLL6612 PROTEIN-RELATED"/>
    <property type="match status" value="1"/>
</dbReference>
<dbReference type="AlphaFoldDB" id="A0A7X0MU02"/>
<keyword evidence="5" id="KW-1185">Reference proteome</keyword>
<evidence type="ECO:0000313" key="4">
    <source>
        <dbReference type="EMBL" id="MBB6519738.1"/>
    </source>
</evidence>
<dbReference type="SUPFAM" id="SSF88946">
    <property type="entry name" value="Sigma2 domain of RNA polymerase sigma factors"/>
    <property type="match status" value="1"/>
</dbReference>
<dbReference type="Pfam" id="PF04542">
    <property type="entry name" value="Sigma70_r2"/>
    <property type="match status" value="1"/>
</dbReference>
<dbReference type="Pfam" id="PF08281">
    <property type="entry name" value="Sigma70_r4_2"/>
    <property type="match status" value="1"/>
</dbReference>
<feature type="domain" description="DUF6596" evidence="3">
    <location>
        <begin position="182"/>
        <end position="277"/>
    </location>
</feature>
<dbReference type="Gene3D" id="1.10.1740.10">
    <property type="match status" value="1"/>
</dbReference>
<dbReference type="InterPro" id="IPR036388">
    <property type="entry name" value="WH-like_DNA-bd_sf"/>
</dbReference>
<dbReference type="Proteomes" id="UP000528457">
    <property type="component" value="Unassembled WGS sequence"/>
</dbReference>
<dbReference type="GO" id="GO:0003677">
    <property type="term" value="F:DNA binding"/>
    <property type="evidence" value="ECO:0007669"/>
    <property type="project" value="InterPro"/>
</dbReference>
<evidence type="ECO:0000259" key="2">
    <source>
        <dbReference type="Pfam" id="PF08281"/>
    </source>
</evidence>
<dbReference type="InterPro" id="IPR013249">
    <property type="entry name" value="RNA_pol_sigma70_r4_t2"/>
</dbReference>
<comment type="caution">
    <text evidence="4">The sequence shown here is derived from an EMBL/GenBank/DDBJ whole genome shotgun (WGS) entry which is preliminary data.</text>
</comment>
<dbReference type="InterPro" id="IPR013325">
    <property type="entry name" value="RNA_pol_sigma_r2"/>
</dbReference>
<reference evidence="4 5" key="1">
    <citation type="submission" date="2020-08" db="EMBL/GenBank/DDBJ databases">
        <title>Genomic Encyclopedia of Type Strains, Phase IV (KMG-IV): sequencing the most valuable type-strain genomes for metagenomic binning, comparative biology and taxonomic classification.</title>
        <authorList>
            <person name="Goeker M."/>
        </authorList>
    </citation>
    <scope>NUCLEOTIDE SEQUENCE [LARGE SCALE GENOMIC DNA]</scope>
    <source>
        <strain evidence="4 5">DSM 22368</strain>
    </source>
</reference>
<dbReference type="SUPFAM" id="SSF88659">
    <property type="entry name" value="Sigma3 and sigma4 domains of RNA polymerase sigma factors"/>
    <property type="match status" value="1"/>
</dbReference>
<name>A0A7X0MU02_9GAMM</name>
<dbReference type="InParanoid" id="A0A7X0MU02"/>
<dbReference type="Gene3D" id="1.10.10.10">
    <property type="entry name" value="Winged helix-like DNA-binding domain superfamily/Winged helix DNA-binding domain"/>
    <property type="match status" value="1"/>
</dbReference>